<dbReference type="Proteomes" id="UP000663844">
    <property type="component" value="Unassembled WGS sequence"/>
</dbReference>
<name>A0A818UGJ9_9BILA</name>
<dbReference type="EMBL" id="CAJOAZ010000711">
    <property type="protein sequence ID" value="CAF3700836.1"/>
    <property type="molecule type" value="Genomic_DNA"/>
</dbReference>
<reference evidence="1" key="1">
    <citation type="submission" date="2021-02" db="EMBL/GenBank/DDBJ databases">
        <authorList>
            <person name="Nowell W R."/>
        </authorList>
    </citation>
    <scope>NUCLEOTIDE SEQUENCE</scope>
</reference>
<dbReference type="InterPro" id="IPR035979">
    <property type="entry name" value="RBD_domain_sf"/>
</dbReference>
<dbReference type="Gene3D" id="3.30.70.330">
    <property type="match status" value="2"/>
</dbReference>
<gene>
    <name evidence="1" type="ORF">OXD698_LOCUS12268</name>
</gene>
<evidence type="ECO:0000313" key="2">
    <source>
        <dbReference type="Proteomes" id="UP000663844"/>
    </source>
</evidence>
<proteinExistence type="predicted"/>
<organism evidence="1 2">
    <name type="scientific">Adineta steineri</name>
    <dbReference type="NCBI Taxonomy" id="433720"/>
    <lineage>
        <taxon>Eukaryota</taxon>
        <taxon>Metazoa</taxon>
        <taxon>Spiralia</taxon>
        <taxon>Gnathifera</taxon>
        <taxon>Rotifera</taxon>
        <taxon>Eurotatoria</taxon>
        <taxon>Bdelloidea</taxon>
        <taxon>Adinetida</taxon>
        <taxon>Adinetidae</taxon>
        <taxon>Adineta</taxon>
    </lineage>
</organism>
<dbReference type="AlphaFoldDB" id="A0A818UGJ9"/>
<sequence length="311" mass="34978">MGSTNVNISLPQHEILSNYKSPASTLITPSASSYASEDDQEKFTDNNNQVQYELLDQGNFCNALDQKTSDIDRVDSIWDECLSKLDADSNQIHQTTTASTNISDDFLSYEELMDILPFPEDYGESTRSPIHEYVSRSSISTFSSNTLTEIVSTQSHVRRSQIFDPVIHDSRILFVSGLKNDVNTNNIRHHFIGCLKVTTKQYCSTAHLKYAFITHRTAREAEVNLRRSINVHLLGPACHIGYANKRTIRDSSQQSLNKKEILVHQIPPNVSENDLRQLFGNCHVEKYYSAAIISHEATMTKTKDVASISSG</sequence>
<protein>
    <recommendedName>
        <fullName evidence="3">RRM domain-containing protein</fullName>
    </recommendedName>
</protein>
<dbReference type="GO" id="GO:0003676">
    <property type="term" value="F:nucleic acid binding"/>
    <property type="evidence" value="ECO:0007669"/>
    <property type="project" value="InterPro"/>
</dbReference>
<evidence type="ECO:0008006" key="3">
    <source>
        <dbReference type="Google" id="ProtNLM"/>
    </source>
</evidence>
<evidence type="ECO:0000313" key="1">
    <source>
        <dbReference type="EMBL" id="CAF3700836.1"/>
    </source>
</evidence>
<dbReference type="InterPro" id="IPR012677">
    <property type="entry name" value="Nucleotide-bd_a/b_plait_sf"/>
</dbReference>
<accession>A0A818UGJ9</accession>
<comment type="caution">
    <text evidence="1">The sequence shown here is derived from an EMBL/GenBank/DDBJ whole genome shotgun (WGS) entry which is preliminary data.</text>
</comment>
<dbReference type="SUPFAM" id="SSF54928">
    <property type="entry name" value="RNA-binding domain, RBD"/>
    <property type="match status" value="1"/>
</dbReference>